<keyword evidence="2" id="KW-0238">DNA-binding</keyword>
<reference evidence="3" key="1">
    <citation type="submission" date="2016-06" db="EMBL/GenBank/DDBJ databases">
        <authorList>
            <person name="de Vries S.P.W."/>
            <person name="Hadjirin N.F."/>
            <person name="Lay E.M."/>
            <person name="Zadoks R.N."/>
            <person name="Peacock S.J."/>
            <person name="Parkhill J."/>
            <person name="Grant A.J."/>
            <person name="Mcdougall S."/>
            <person name="Holmes M.A."/>
        </authorList>
    </citation>
    <scope>NUCLEOTIDE SEQUENCE [LARGE SCALE GENOMIC DNA]</scope>
    <source>
        <strain evidence="3">NZ1587</strain>
    </source>
</reference>
<dbReference type="OrthoDB" id="2136316at2"/>
<proteinExistence type="predicted"/>
<keyword evidence="3" id="KW-1185">Reference proteome</keyword>
<dbReference type="GO" id="GO:0003677">
    <property type="term" value="F:DNA binding"/>
    <property type="evidence" value="ECO:0007669"/>
    <property type="project" value="UniProtKB-KW"/>
</dbReference>
<dbReference type="Proteomes" id="UP000182015">
    <property type="component" value="Unassembled WGS sequence"/>
</dbReference>
<dbReference type="InterPro" id="IPR046947">
    <property type="entry name" value="LytR-like"/>
</dbReference>
<dbReference type="RefSeq" id="WP_071794021.1">
    <property type="nucleotide sequence ID" value="NZ_LZDD01000002.1"/>
</dbReference>
<dbReference type="EMBL" id="LZDD01000002">
    <property type="protein sequence ID" value="OJF71771.1"/>
    <property type="molecule type" value="Genomic_DNA"/>
</dbReference>
<dbReference type="PANTHER" id="PTHR37299">
    <property type="entry name" value="TRANSCRIPTIONAL REGULATOR-RELATED"/>
    <property type="match status" value="1"/>
</dbReference>
<dbReference type="Pfam" id="PF04397">
    <property type="entry name" value="LytTR"/>
    <property type="match status" value="1"/>
</dbReference>
<protein>
    <submittedName>
        <fullName evidence="2">DNA-binding protein</fullName>
    </submittedName>
</protein>
<dbReference type="PANTHER" id="PTHR37299:SF1">
    <property type="entry name" value="STAGE 0 SPORULATION PROTEIN A HOMOLOG"/>
    <property type="match status" value="1"/>
</dbReference>
<gene>
    <name evidence="2" type="ORF">A9Q68_07215</name>
</gene>
<dbReference type="STRING" id="1856638.A9Q68_07215"/>
<sequence length="149" mass="17562">MKWLFKENKEQNDLVLTIEKAQYDKQVSDLVDYLEAFQAMKTDVIAVKSDDHIYLLKTDDIIAIEVDGDYLVIMTKEKTFRMRERLYKMKDRLPSDYFVQVSKQSLINLDHLQMMEASFSGNMLAILTNKTKVIISRRYLKNLEEKLGL</sequence>
<accession>A0A1L8MM08</accession>
<dbReference type="PROSITE" id="PS50930">
    <property type="entry name" value="HTH_LYTTR"/>
    <property type="match status" value="1"/>
</dbReference>
<comment type="caution">
    <text evidence="2">The sequence shown here is derived from an EMBL/GenBank/DDBJ whole genome shotgun (WGS) entry which is preliminary data.</text>
</comment>
<dbReference type="AlphaFoldDB" id="A0A1L8MM08"/>
<dbReference type="InterPro" id="IPR007492">
    <property type="entry name" value="LytTR_DNA-bd_dom"/>
</dbReference>
<dbReference type="Gene3D" id="2.40.50.1020">
    <property type="entry name" value="LytTr DNA-binding domain"/>
    <property type="match status" value="1"/>
</dbReference>
<dbReference type="GO" id="GO:0000156">
    <property type="term" value="F:phosphorelay response regulator activity"/>
    <property type="evidence" value="ECO:0007669"/>
    <property type="project" value="InterPro"/>
</dbReference>
<evidence type="ECO:0000259" key="1">
    <source>
        <dbReference type="PROSITE" id="PS50930"/>
    </source>
</evidence>
<evidence type="ECO:0000313" key="2">
    <source>
        <dbReference type="EMBL" id="OJF71771.1"/>
    </source>
</evidence>
<dbReference type="SMART" id="SM00850">
    <property type="entry name" value="LytTR"/>
    <property type="match status" value="1"/>
</dbReference>
<name>A0A1L8MM08_9STRE</name>
<evidence type="ECO:0000313" key="3">
    <source>
        <dbReference type="Proteomes" id="UP000182015"/>
    </source>
</evidence>
<organism evidence="2 3">
    <name type="scientific">Streptococcus bovimastitidis</name>
    <dbReference type="NCBI Taxonomy" id="1856638"/>
    <lineage>
        <taxon>Bacteria</taxon>
        <taxon>Bacillati</taxon>
        <taxon>Bacillota</taxon>
        <taxon>Bacilli</taxon>
        <taxon>Lactobacillales</taxon>
        <taxon>Streptococcaceae</taxon>
        <taxon>Streptococcus</taxon>
    </lineage>
</organism>
<feature type="domain" description="HTH LytTR-type" evidence="1">
    <location>
        <begin position="45"/>
        <end position="149"/>
    </location>
</feature>